<dbReference type="Proteomes" id="UP000319040">
    <property type="component" value="Unassembled WGS sequence"/>
</dbReference>
<dbReference type="InterPro" id="IPR052362">
    <property type="entry name" value="HTH-GbsR_regulator"/>
</dbReference>
<dbReference type="RefSeq" id="WP_142531960.1">
    <property type="nucleotide sequence ID" value="NZ_FXTB01000001.1"/>
</dbReference>
<name>A0A521B224_SACCC</name>
<dbReference type="SUPFAM" id="SSF46785">
    <property type="entry name" value="Winged helix' DNA-binding domain"/>
    <property type="match status" value="1"/>
</dbReference>
<dbReference type="AlphaFoldDB" id="A0A521B224"/>
<evidence type="ECO:0000259" key="4">
    <source>
        <dbReference type="Pfam" id="PF12802"/>
    </source>
</evidence>
<dbReference type="PANTHER" id="PTHR38465">
    <property type="entry name" value="HTH-TYPE TRANSCRIPTIONAL REGULATOR MJ1563-RELATED"/>
    <property type="match status" value="1"/>
</dbReference>
<dbReference type="InterPro" id="IPR036390">
    <property type="entry name" value="WH_DNA-bd_sf"/>
</dbReference>
<dbReference type="InterPro" id="IPR000835">
    <property type="entry name" value="HTH_MarR-typ"/>
</dbReference>
<evidence type="ECO:0000313" key="5">
    <source>
        <dbReference type="EMBL" id="SMO41154.1"/>
    </source>
</evidence>
<dbReference type="EMBL" id="FXTB01000001">
    <property type="protein sequence ID" value="SMO41154.1"/>
    <property type="molecule type" value="Genomic_DNA"/>
</dbReference>
<dbReference type="GO" id="GO:0003700">
    <property type="term" value="F:DNA-binding transcription factor activity"/>
    <property type="evidence" value="ECO:0007669"/>
    <property type="project" value="InterPro"/>
</dbReference>
<keyword evidence="3" id="KW-0804">Transcription</keyword>
<organism evidence="5 6">
    <name type="scientific">Saccharicrinis carchari</name>
    <dbReference type="NCBI Taxonomy" id="1168039"/>
    <lineage>
        <taxon>Bacteria</taxon>
        <taxon>Pseudomonadati</taxon>
        <taxon>Bacteroidota</taxon>
        <taxon>Bacteroidia</taxon>
        <taxon>Marinilabiliales</taxon>
        <taxon>Marinilabiliaceae</taxon>
        <taxon>Saccharicrinis</taxon>
    </lineage>
</organism>
<keyword evidence="1" id="KW-0805">Transcription regulation</keyword>
<gene>
    <name evidence="5" type="ORF">SAMN06265379_101610</name>
</gene>
<reference evidence="5 6" key="1">
    <citation type="submission" date="2017-05" db="EMBL/GenBank/DDBJ databases">
        <authorList>
            <person name="Varghese N."/>
            <person name="Submissions S."/>
        </authorList>
    </citation>
    <scope>NUCLEOTIDE SEQUENCE [LARGE SCALE GENOMIC DNA]</scope>
    <source>
        <strain evidence="5 6">DSM 27040</strain>
    </source>
</reference>
<evidence type="ECO:0000256" key="2">
    <source>
        <dbReference type="ARBA" id="ARBA00023125"/>
    </source>
</evidence>
<dbReference type="PANTHER" id="PTHR38465:SF1">
    <property type="entry name" value="HTH-TYPE TRANSCRIPTIONAL REGULATOR MJ1563-RELATED"/>
    <property type="match status" value="1"/>
</dbReference>
<keyword evidence="6" id="KW-1185">Reference proteome</keyword>
<dbReference type="OrthoDB" id="1807857at2"/>
<evidence type="ECO:0000313" key="6">
    <source>
        <dbReference type="Proteomes" id="UP000319040"/>
    </source>
</evidence>
<feature type="domain" description="HTH marR-type" evidence="4">
    <location>
        <begin position="29"/>
        <end position="85"/>
    </location>
</feature>
<evidence type="ECO:0000256" key="1">
    <source>
        <dbReference type="ARBA" id="ARBA00023015"/>
    </source>
</evidence>
<dbReference type="Gene3D" id="1.10.10.10">
    <property type="entry name" value="Winged helix-like DNA-binding domain superfamily/Winged helix DNA-binding domain"/>
    <property type="match status" value="1"/>
</dbReference>
<keyword evidence="2" id="KW-0238">DNA-binding</keyword>
<proteinExistence type="predicted"/>
<dbReference type="Pfam" id="PF12802">
    <property type="entry name" value="MarR_2"/>
    <property type="match status" value="1"/>
</dbReference>
<accession>A0A521B224</accession>
<protein>
    <submittedName>
        <fullName evidence="5">MarR family protein</fullName>
    </submittedName>
</protein>
<evidence type="ECO:0000256" key="3">
    <source>
        <dbReference type="ARBA" id="ARBA00023163"/>
    </source>
</evidence>
<sequence>MDNEDRIKKQKELVEELGRYFDKEGMQPIAGRIHALLMVMDKEKFTFEEIVEELRISKSSASVALRNLEIRGNIEYVTLPGDRKRYFQIKKHNTSTLIDEFVKKTKLFKELVENVVELKEDKQSMNAQFMMDMIKMIDCFIDRMEIKK</sequence>
<dbReference type="InterPro" id="IPR036388">
    <property type="entry name" value="WH-like_DNA-bd_sf"/>
</dbReference>
<dbReference type="GO" id="GO:0003677">
    <property type="term" value="F:DNA binding"/>
    <property type="evidence" value="ECO:0007669"/>
    <property type="project" value="UniProtKB-KW"/>
</dbReference>